<feature type="transmembrane region" description="Helical" evidence="5">
    <location>
        <begin position="14"/>
        <end position="38"/>
    </location>
</feature>
<organism evidence="7 8">
    <name type="scientific">Paralvinella palmiformis</name>
    <dbReference type="NCBI Taxonomy" id="53620"/>
    <lineage>
        <taxon>Eukaryota</taxon>
        <taxon>Metazoa</taxon>
        <taxon>Spiralia</taxon>
        <taxon>Lophotrochozoa</taxon>
        <taxon>Annelida</taxon>
        <taxon>Polychaeta</taxon>
        <taxon>Sedentaria</taxon>
        <taxon>Canalipalpata</taxon>
        <taxon>Terebellida</taxon>
        <taxon>Terebelliformia</taxon>
        <taxon>Alvinellidae</taxon>
        <taxon>Paralvinella</taxon>
    </lineage>
</organism>
<dbReference type="GO" id="GO:0005216">
    <property type="term" value="F:monoatomic ion channel activity"/>
    <property type="evidence" value="ECO:0007669"/>
    <property type="project" value="InterPro"/>
</dbReference>
<protein>
    <recommendedName>
        <fullName evidence="6">Ion transport domain-containing protein</fullName>
    </recommendedName>
</protein>
<gene>
    <name evidence="7" type="ORF">LSH36_505g01039</name>
</gene>
<comment type="caution">
    <text evidence="7">The sequence shown here is derived from an EMBL/GenBank/DDBJ whole genome shotgun (WGS) entry which is preliminary data.</text>
</comment>
<proteinExistence type="predicted"/>
<feature type="domain" description="Ion transport" evidence="6">
    <location>
        <begin position="78"/>
        <end position="234"/>
    </location>
</feature>
<keyword evidence="8" id="KW-1185">Reference proteome</keyword>
<keyword evidence="3 5" id="KW-1133">Transmembrane helix</keyword>
<evidence type="ECO:0000259" key="6">
    <source>
        <dbReference type="Pfam" id="PF00520"/>
    </source>
</evidence>
<dbReference type="EMBL" id="JAODUP010000505">
    <property type="protein sequence ID" value="KAK2148284.1"/>
    <property type="molecule type" value="Genomic_DNA"/>
</dbReference>
<dbReference type="InterPro" id="IPR015925">
    <property type="entry name" value="Ryanodine_IP3_receptor"/>
</dbReference>
<evidence type="ECO:0000313" key="8">
    <source>
        <dbReference type="Proteomes" id="UP001208570"/>
    </source>
</evidence>
<sequence length="329" mass="39125">CSAVPDYRYDKKTVLLVSLVLAILHNITTSCVFVSYFITNHPTFPKCRTWRPKKFLMSYEDNDEKKEDERKSNLEVKFFSIQTFWYILLLVCSLLGSFCYGYFFSLHLLHMAQFNQLVKHAIQVVSKNGRSLLWVSFYGIFVFYIYALISFAFYREIYPSTEGLYCTRMYECFVTILRHRLIVSEFEFPNPTGKPFIYYFYKALFDVPFIIIITIGLNIIFGIIVDTFSELRHNKWQVENDMHALCFICSRSSYDFEHNGDGFAKHVKEEHYLWSYLFFFIHLDETRPNDYTALYSHVSRQLEKKDCGFFPINRALSLQHEEDNSEIQL</sequence>
<evidence type="ECO:0000256" key="5">
    <source>
        <dbReference type="SAM" id="Phobius"/>
    </source>
</evidence>
<evidence type="ECO:0000256" key="4">
    <source>
        <dbReference type="ARBA" id="ARBA00023136"/>
    </source>
</evidence>
<dbReference type="Proteomes" id="UP001208570">
    <property type="component" value="Unassembled WGS sequence"/>
</dbReference>
<dbReference type="PANTHER" id="PTHR13715">
    <property type="entry name" value="RYANODINE RECEPTOR AND IP3 RECEPTOR"/>
    <property type="match status" value="1"/>
</dbReference>
<evidence type="ECO:0000256" key="3">
    <source>
        <dbReference type="ARBA" id="ARBA00022989"/>
    </source>
</evidence>
<dbReference type="GO" id="GO:0006816">
    <property type="term" value="P:calcium ion transport"/>
    <property type="evidence" value="ECO:0007669"/>
    <property type="project" value="InterPro"/>
</dbReference>
<dbReference type="AlphaFoldDB" id="A0AAD9MZ34"/>
<evidence type="ECO:0000313" key="7">
    <source>
        <dbReference type="EMBL" id="KAK2148284.1"/>
    </source>
</evidence>
<feature type="transmembrane region" description="Helical" evidence="5">
    <location>
        <begin position="199"/>
        <end position="225"/>
    </location>
</feature>
<evidence type="ECO:0000256" key="1">
    <source>
        <dbReference type="ARBA" id="ARBA00004141"/>
    </source>
</evidence>
<dbReference type="Pfam" id="PF00520">
    <property type="entry name" value="Ion_trans"/>
    <property type="match status" value="1"/>
</dbReference>
<feature type="non-terminal residue" evidence="7">
    <location>
        <position position="329"/>
    </location>
</feature>
<reference evidence="7" key="1">
    <citation type="journal article" date="2023" name="Mol. Biol. Evol.">
        <title>Third-Generation Sequencing Reveals the Adaptive Role of the Epigenome in Three Deep-Sea Polychaetes.</title>
        <authorList>
            <person name="Perez M."/>
            <person name="Aroh O."/>
            <person name="Sun Y."/>
            <person name="Lan Y."/>
            <person name="Juniper S.K."/>
            <person name="Young C.R."/>
            <person name="Angers B."/>
            <person name="Qian P.Y."/>
        </authorList>
    </citation>
    <scope>NUCLEOTIDE SEQUENCE</scope>
    <source>
        <strain evidence="7">P08H-3</strain>
    </source>
</reference>
<dbReference type="GO" id="GO:0016020">
    <property type="term" value="C:membrane"/>
    <property type="evidence" value="ECO:0007669"/>
    <property type="project" value="UniProtKB-SubCell"/>
</dbReference>
<feature type="transmembrane region" description="Helical" evidence="5">
    <location>
        <begin position="131"/>
        <end position="154"/>
    </location>
</feature>
<accession>A0AAD9MZ34</accession>
<feature type="transmembrane region" description="Helical" evidence="5">
    <location>
        <begin position="84"/>
        <end position="110"/>
    </location>
</feature>
<dbReference type="PANTHER" id="PTHR13715:SF99">
    <property type="entry name" value="INOSITOL 1,4,5-TRISPHOSPHATE RECEPTOR-LIKE PROTEIN A"/>
    <property type="match status" value="1"/>
</dbReference>
<keyword evidence="4 5" id="KW-0472">Membrane</keyword>
<keyword evidence="2 5" id="KW-0812">Transmembrane</keyword>
<name>A0AAD9MZ34_9ANNE</name>
<evidence type="ECO:0000256" key="2">
    <source>
        <dbReference type="ARBA" id="ARBA00022692"/>
    </source>
</evidence>
<dbReference type="InterPro" id="IPR005821">
    <property type="entry name" value="Ion_trans_dom"/>
</dbReference>
<comment type="subcellular location">
    <subcellularLocation>
        <location evidence="1">Membrane</location>
        <topology evidence="1">Multi-pass membrane protein</topology>
    </subcellularLocation>
</comment>